<dbReference type="GO" id="GO:0051287">
    <property type="term" value="F:NAD binding"/>
    <property type="evidence" value="ECO:0007669"/>
    <property type="project" value="InterPro"/>
</dbReference>
<keyword evidence="3" id="KW-0520">NAD</keyword>
<evidence type="ECO:0000259" key="6">
    <source>
        <dbReference type="Pfam" id="PF14833"/>
    </source>
</evidence>
<dbReference type="InterPro" id="IPR029154">
    <property type="entry name" value="HIBADH-like_NADP-bd"/>
</dbReference>
<dbReference type="InterPro" id="IPR015815">
    <property type="entry name" value="HIBADH-related"/>
</dbReference>
<evidence type="ECO:0000313" key="7">
    <source>
        <dbReference type="EMBL" id="UWZ57239.1"/>
    </source>
</evidence>
<dbReference type="Pfam" id="PF03446">
    <property type="entry name" value="NAD_binding_2"/>
    <property type="match status" value="1"/>
</dbReference>
<evidence type="ECO:0000313" key="8">
    <source>
        <dbReference type="Proteomes" id="UP001058003"/>
    </source>
</evidence>
<evidence type="ECO:0000256" key="4">
    <source>
        <dbReference type="PIRSR" id="PIRSR000103-1"/>
    </source>
</evidence>
<feature type="active site" evidence="4">
    <location>
        <position position="165"/>
    </location>
</feature>
<dbReference type="SUPFAM" id="SSF48179">
    <property type="entry name" value="6-phosphogluconate dehydrogenase C-terminal domain-like"/>
    <property type="match status" value="1"/>
</dbReference>
<dbReference type="GO" id="GO:0016491">
    <property type="term" value="F:oxidoreductase activity"/>
    <property type="evidence" value="ECO:0007669"/>
    <property type="project" value="UniProtKB-KW"/>
</dbReference>
<sequence>MTLAVLGTGIMGAAVARNWLRAGETVRVWNRTAESAEALAPDGAVVCDTPAACVEGADVVVTVLFDAASVETVVTAAAPAPGTLWLQLSTVGVPGADDLAAVAAKLGLVYVDAPVLGTRQPAEQGKLNVLASGPADVRERVEALCAPIAAKVTWLGEAGAGSRVKLVVNSWVLTSMAGLAQSVALADGLGVDPKLFLQLVSGGALDMPYLHAKAPSMMERSYPVAFPVSGAAKDAALIGDLATSVGVDRSVVDAAAALLATAAERGFAEDDMAALYEAVRSPRE</sequence>
<name>A0A9Q9IJE4_9ACTN</name>
<protein>
    <submittedName>
        <fullName evidence="7">NAD(P)-dependent oxidoreductase</fullName>
    </submittedName>
</protein>
<accession>A0A9Q9IJE4</accession>
<dbReference type="InterPro" id="IPR013328">
    <property type="entry name" value="6PGD_dom2"/>
</dbReference>
<dbReference type="Proteomes" id="UP001058003">
    <property type="component" value="Chromosome"/>
</dbReference>
<dbReference type="AlphaFoldDB" id="A0A9Q9IJE4"/>
<reference evidence="7" key="1">
    <citation type="submission" date="2021-04" db="EMBL/GenBank/DDBJ databases">
        <title>Dactylosporangium aurantiacum NRRL B-8018 full assembly.</title>
        <authorList>
            <person name="Hartkoorn R.C."/>
            <person name="Beaudoing E."/>
            <person name="Hot D."/>
        </authorList>
    </citation>
    <scope>NUCLEOTIDE SEQUENCE</scope>
    <source>
        <strain evidence="7">NRRL B-8018</strain>
    </source>
</reference>
<evidence type="ECO:0000256" key="1">
    <source>
        <dbReference type="ARBA" id="ARBA00009080"/>
    </source>
</evidence>
<evidence type="ECO:0000256" key="3">
    <source>
        <dbReference type="ARBA" id="ARBA00023027"/>
    </source>
</evidence>
<dbReference type="GO" id="GO:0050661">
    <property type="term" value="F:NADP binding"/>
    <property type="evidence" value="ECO:0007669"/>
    <property type="project" value="InterPro"/>
</dbReference>
<dbReference type="EMBL" id="CP073767">
    <property type="protein sequence ID" value="UWZ57239.1"/>
    <property type="molecule type" value="Genomic_DNA"/>
</dbReference>
<dbReference type="InterPro" id="IPR036291">
    <property type="entry name" value="NAD(P)-bd_dom_sf"/>
</dbReference>
<dbReference type="OrthoDB" id="3185659at2"/>
<dbReference type="Pfam" id="PF14833">
    <property type="entry name" value="NAD_binding_11"/>
    <property type="match status" value="1"/>
</dbReference>
<feature type="domain" description="3-hydroxyisobutyrate dehydrogenase-like NAD-binding" evidence="6">
    <location>
        <begin position="159"/>
        <end position="278"/>
    </location>
</feature>
<dbReference type="PANTHER" id="PTHR43580:SF2">
    <property type="entry name" value="CYTOKINE-LIKE NUCLEAR FACTOR N-PAC"/>
    <property type="match status" value="1"/>
</dbReference>
<keyword evidence="8" id="KW-1185">Reference proteome</keyword>
<feature type="domain" description="6-phosphogluconate dehydrogenase NADP-binding" evidence="5">
    <location>
        <begin position="3"/>
        <end position="156"/>
    </location>
</feature>
<dbReference type="InterPro" id="IPR006115">
    <property type="entry name" value="6PGDH_NADP-bd"/>
</dbReference>
<dbReference type="PANTHER" id="PTHR43580">
    <property type="entry name" value="OXIDOREDUCTASE GLYR1-RELATED"/>
    <property type="match status" value="1"/>
</dbReference>
<proteinExistence type="inferred from homology"/>
<evidence type="ECO:0000256" key="2">
    <source>
        <dbReference type="ARBA" id="ARBA00023002"/>
    </source>
</evidence>
<dbReference type="InterPro" id="IPR008927">
    <property type="entry name" value="6-PGluconate_DH-like_C_sf"/>
</dbReference>
<organism evidence="7 8">
    <name type="scientific">Dactylosporangium aurantiacum</name>
    <dbReference type="NCBI Taxonomy" id="35754"/>
    <lineage>
        <taxon>Bacteria</taxon>
        <taxon>Bacillati</taxon>
        <taxon>Actinomycetota</taxon>
        <taxon>Actinomycetes</taxon>
        <taxon>Micromonosporales</taxon>
        <taxon>Micromonosporaceae</taxon>
        <taxon>Dactylosporangium</taxon>
    </lineage>
</organism>
<keyword evidence="2" id="KW-0560">Oxidoreductase</keyword>
<dbReference type="KEGG" id="daur:Daura_14340"/>
<dbReference type="SUPFAM" id="SSF51735">
    <property type="entry name" value="NAD(P)-binding Rossmann-fold domains"/>
    <property type="match status" value="1"/>
</dbReference>
<dbReference type="InterPro" id="IPR051265">
    <property type="entry name" value="HIBADH-related_NP60_sf"/>
</dbReference>
<dbReference type="Gene3D" id="1.10.1040.10">
    <property type="entry name" value="N-(1-d-carboxylethyl)-l-norvaline Dehydrogenase, domain 2"/>
    <property type="match status" value="1"/>
</dbReference>
<dbReference type="PIRSF" id="PIRSF000103">
    <property type="entry name" value="HIBADH"/>
    <property type="match status" value="1"/>
</dbReference>
<evidence type="ECO:0000259" key="5">
    <source>
        <dbReference type="Pfam" id="PF03446"/>
    </source>
</evidence>
<comment type="similarity">
    <text evidence="1">Belongs to the HIBADH-related family.</text>
</comment>
<dbReference type="RefSeq" id="WP_033362658.1">
    <property type="nucleotide sequence ID" value="NZ_CP073767.1"/>
</dbReference>
<dbReference type="Gene3D" id="3.40.50.720">
    <property type="entry name" value="NAD(P)-binding Rossmann-like Domain"/>
    <property type="match status" value="1"/>
</dbReference>
<gene>
    <name evidence="7" type="ORF">Daura_14340</name>
</gene>